<name>A0ACA9R612_9GLOM</name>
<protein>
    <submittedName>
        <fullName evidence="1">2751_t:CDS:1</fullName>
    </submittedName>
</protein>
<dbReference type="Proteomes" id="UP000789525">
    <property type="component" value="Unassembled WGS sequence"/>
</dbReference>
<proteinExistence type="predicted"/>
<evidence type="ECO:0000313" key="1">
    <source>
        <dbReference type="EMBL" id="CAG8778607.1"/>
    </source>
</evidence>
<keyword evidence="2" id="KW-1185">Reference proteome</keyword>
<sequence length="74" mass="7945">MSFTIGQKDKSPSPKDSKNPLEEINDPKRRDELETGGMIIGPNHPGFKGERSDDTSGLGSVVGPNYQGSKVEGE</sequence>
<gene>
    <name evidence="1" type="ORF">ACOLOM_LOCUS14218</name>
</gene>
<accession>A0ACA9R612</accession>
<comment type="caution">
    <text evidence="1">The sequence shown here is derived from an EMBL/GenBank/DDBJ whole genome shotgun (WGS) entry which is preliminary data.</text>
</comment>
<evidence type="ECO:0000313" key="2">
    <source>
        <dbReference type="Proteomes" id="UP000789525"/>
    </source>
</evidence>
<feature type="non-terminal residue" evidence="1">
    <location>
        <position position="74"/>
    </location>
</feature>
<organism evidence="1 2">
    <name type="scientific">Acaulospora colombiana</name>
    <dbReference type="NCBI Taxonomy" id="27376"/>
    <lineage>
        <taxon>Eukaryota</taxon>
        <taxon>Fungi</taxon>
        <taxon>Fungi incertae sedis</taxon>
        <taxon>Mucoromycota</taxon>
        <taxon>Glomeromycotina</taxon>
        <taxon>Glomeromycetes</taxon>
        <taxon>Diversisporales</taxon>
        <taxon>Acaulosporaceae</taxon>
        <taxon>Acaulospora</taxon>
    </lineage>
</organism>
<reference evidence="1" key="1">
    <citation type="submission" date="2021-06" db="EMBL/GenBank/DDBJ databases">
        <authorList>
            <person name="Kallberg Y."/>
            <person name="Tangrot J."/>
            <person name="Rosling A."/>
        </authorList>
    </citation>
    <scope>NUCLEOTIDE SEQUENCE</scope>
    <source>
        <strain evidence="1">CL356</strain>
    </source>
</reference>
<dbReference type="EMBL" id="CAJVPT010069875">
    <property type="protein sequence ID" value="CAG8778607.1"/>
    <property type="molecule type" value="Genomic_DNA"/>
</dbReference>